<evidence type="ECO:0000259" key="2">
    <source>
        <dbReference type="PROSITE" id="PS50110"/>
    </source>
</evidence>
<proteinExistence type="predicted"/>
<dbReference type="OrthoDB" id="9782655at2"/>
<accession>A0A4Y8R934</accession>
<organism evidence="3 4">
    <name type="scientific">Jiella endophytica</name>
    <dbReference type="NCBI Taxonomy" id="2558362"/>
    <lineage>
        <taxon>Bacteria</taxon>
        <taxon>Pseudomonadati</taxon>
        <taxon>Pseudomonadota</taxon>
        <taxon>Alphaproteobacteria</taxon>
        <taxon>Hyphomicrobiales</taxon>
        <taxon>Aurantimonadaceae</taxon>
        <taxon>Jiella</taxon>
    </lineage>
</organism>
<evidence type="ECO:0000313" key="4">
    <source>
        <dbReference type="Proteomes" id="UP000298179"/>
    </source>
</evidence>
<dbReference type="Proteomes" id="UP000298179">
    <property type="component" value="Unassembled WGS sequence"/>
</dbReference>
<protein>
    <submittedName>
        <fullName evidence="3">Response regulator</fullName>
    </submittedName>
</protein>
<dbReference type="RefSeq" id="WP_134764099.1">
    <property type="nucleotide sequence ID" value="NZ_SOZD01000011.1"/>
</dbReference>
<dbReference type="SUPFAM" id="SSF52172">
    <property type="entry name" value="CheY-like"/>
    <property type="match status" value="1"/>
</dbReference>
<feature type="modified residue" description="4-aspartylphosphate" evidence="1">
    <location>
        <position position="57"/>
    </location>
</feature>
<dbReference type="GO" id="GO:0000160">
    <property type="term" value="P:phosphorelay signal transduction system"/>
    <property type="evidence" value="ECO:0007669"/>
    <property type="project" value="InterPro"/>
</dbReference>
<evidence type="ECO:0000313" key="3">
    <source>
        <dbReference type="EMBL" id="TFF18038.1"/>
    </source>
</evidence>
<dbReference type="InterPro" id="IPR011006">
    <property type="entry name" value="CheY-like_superfamily"/>
</dbReference>
<keyword evidence="1" id="KW-0597">Phosphoprotein</keyword>
<reference evidence="3 4" key="1">
    <citation type="submission" date="2019-03" db="EMBL/GenBank/DDBJ databases">
        <title>Jiella endophytica sp. nov., a novel endophytic bacterium isolated from root of Ficus microcarpa Linn. f.</title>
        <authorList>
            <person name="Tuo L."/>
        </authorList>
    </citation>
    <scope>NUCLEOTIDE SEQUENCE [LARGE SCALE GENOMIC DNA]</scope>
    <source>
        <strain evidence="3 4">CBS5Q-3</strain>
    </source>
</reference>
<gene>
    <name evidence="3" type="ORF">E3C22_22310</name>
</gene>
<dbReference type="PROSITE" id="PS50110">
    <property type="entry name" value="RESPONSE_REGULATORY"/>
    <property type="match status" value="1"/>
</dbReference>
<evidence type="ECO:0000256" key="1">
    <source>
        <dbReference type="PROSITE-ProRule" id="PRU00169"/>
    </source>
</evidence>
<sequence>MTQAETAVCIIVDDDPDVLRIIRRPLERRGLNTIACVSLAELEDALRRVRPALIFLDASLPDTEEADPFDALAEIHCNAWVQLISGKSQSDLAELALAGEDCGLRMLPPITKPFRPGAIAAVADLVDAQPEGRAQ</sequence>
<dbReference type="CDD" id="cd00156">
    <property type="entry name" value="REC"/>
    <property type="match status" value="1"/>
</dbReference>
<dbReference type="Pfam" id="PF00072">
    <property type="entry name" value="Response_reg"/>
    <property type="match status" value="1"/>
</dbReference>
<dbReference type="InterPro" id="IPR001789">
    <property type="entry name" value="Sig_transdc_resp-reg_receiver"/>
</dbReference>
<feature type="domain" description="Response regulatory" evidence="2">
    <location>
        <begin position="8"/>
        <end position="127"/>
    </location>
</feature>
<comment type="caution">
    <text evidence="3">The sequence shown here is derived from an EMBL/GenBank/DDBJ whole genome shotgun (WGS) entry which is preliminary data.</text>
</comment>
<dbReference type="Gene3D" id="3.40.50.2300">
    <property type="match status" value="1"/>
</dbReference>
<keyword evidence="4" id="KW-1185">Reference proteome</keyword>
<name>A0A4Y8R934_9HYPH</name>
<dbReference type="EMBL" id="SOZD01000011">
    <property type="protein sequence ID" value="TFF18038.1"/>
    <property type="molecule type" value="Genomic_DNA"/>
</dbReference>
<dbReference type="AlphaFoldDB" id="A0A4Y8R934"/>